<dbReference type="Proteomes" id="UP000199614">
    <property type="component" value="Unassembled WGS sequence"/>
</dbReference>
<reference evidence="1 2" key="1">
    <citation type="submission" date="2016-10" db="EMBL/GenBank/DDBJ databases">
        <authorList>
            <person name="de Groot N.N."/>
        </authorList>
    </citation>
    <scope>NUCLEOTIDE SEQUENCE [LARGE SCALE GENOMIC DNA]</scope>
    <source>
        <strain evidence="1 2">CGMCC 4.1877</strain>
    </source>
</reference>
<proteinExistence type="predicted"/>
<dbReference type="EMBL" id="FOUY01000047">
    <property type="protein sequence ID" value="SFO36052.1"/>
    <property type="molecule type" value="Genomic_DNA"/>
</dbReference>
<keyword evidence="2" id="KW-1185">Reference proteome</keyword>
<sequence>MDVLAPLAVNLLAVLQIGALVASALFGGSST</sequence>
<name>A0A1I5GJC6_PSUAM</name>
<gene>
    <name evidence="1" type="ORF">SAMN05216207_104724</name>
</gene>
<evidence type="ECO:0000313" key="1">
    <source>
        <dbReference type="EMBL" id="SFO36052.1"/>
    </source>
</evidence>
<accession>A0A1I5GJC6</accession>
<dbReference type="AlphaFoldDB" id="A0A1I5GJC6"/>
<protein>
    <submittedName>
        <fullName evidence="1">Uncharacterized protein</fullName>
    </submittedName>
</protein>
<organism evidence="1 2">
    <name type="scientific">Pseudonocardia ammonioxydans</name>
    <dbReference type="NCBI Taxonomy" id="260086"/>
    <lineage>
        <taxon>Bacteria</taxon>
        <taxon>Bacillati</taxon>
        <taxon>Actinomycetota</taxon>
        <taxon>Actinomycetes</taxon>
        <taxon>Pseudonocardiales</taxon>
        <taxon>Pseudonocardiaceae</taxon>
        <taxon>Pseudonocardia</taxon>
    </lineage>
</organism>
<evidence type="ECO:0000313" key="2">
    <source>
        <dbReference type="Proteomes" id="UP000199614"/>
    </source>
</evidence>